<dbReference type="Proteomes" id="UP000319514">
    <property type="component" value="Unassembled WGS sequence"/>
</dbReference>
<dbReference type="Gene3D" id="1.20.1260.20">
    <property type="entry name" value="PPE superfamily"/>
    <property type="match status" value="1"/>
</dbReference>
<proteinExistence type="predicted"/>
<dbReference type="SUPFAM" id="SSF140453">
    <property type="entry name" value="EsxAB dimer-like"/>
    <property type="match status" value="1"/>
</dbReference>
<evidence type="ECO:0000256" key="1">
    <source>
        <dbReference type="SAM" id="MobiDB-lite"/>
    </source>
</evidence>
<dbReference type="OrthoDB" id="4869139at2"/>
<reference evidence="2 3" key="1">
    <citation type="submission" date="2019-06" db="EMBL/GenBank/DDBJ databases">
        <title>Sequencing the genomes of 1000 actinobacteria strains.</title>
        <authorList>
            <person name="Klenk H.-P."/>
        </authorList>
    </citation>
    <scope>NUCLEOTIDE SEQUENCE [LARGE SCALE GENOMIC DNA]</scope>
    <source>
        <strain evidence="2 3">DSM 18082</strain>
    </source>
</reference>
<gene>
    <name evidence="2" type="ORF">FB474_1082</name>
</gene>
<sequence length="495" mass="47097">MAVASDGGGGYAGGPKEQELRKIYSFSSQAGPAAKDWSKAADDITALAKSVEATKSELSASWKGDAASAAFSAMDTLKSALDARAAQLHQVSDALSKAVAAANDAQTAYETRVATVPVSVDAQQYTSPGMCKTDGTTVPPKLDQAAYDQAVADQKAKREAAAGSVLTGLNSDMGAATAQVPVTGYHRKTAITVDRWPPKPPVQSGGGSGPSPFTGASTSGTNHYVSSSGWNTQSGDQTIAQVVPSFGSANPGSDFVTSADGTVSGVIPGADVSLPPGVSGVSGGSGSGLTGAAGVGGMLAGGISVGGILRGGSGAAKGGLSGLTSGLRGGLGSVVADGEAALGSAGGRGAAGMVRAGGALSGMPGGAGAAAGEAAGGRGGLMPGGGGGGGMGGSGAGGSAVRGASGAGKYGVPKLDGPGGRGSGAAAEGEAAERAAGSRGSAGSRAAGGTGGTAQGGGAGGGADGRQKRDRDYLTHEDEENWYDDETGASPSVWE</sequence>
<evidence type="ECO:0000313" key="3">
    <source>
        <dbReference type="Proteomes" id="UP000319514"/>
    </source>
</evidence>
<feature type="compositionally biased region" description="Acidic residues" evidence="1">
    <location>
        <begin position="477"/>
        <end position="487"/>
    </location>
</feature>
<dbReference type="EMBL" id="VFOQ01000001">
    <property type="protein sequence ID" value="TQL59716.1"/>
    <property type="molecule type" value="Genomic_DNA"/>
</dbReference>
<dbReference type="InterPro" id="IPR038332">
    <property type="entry name" value="PPE_sf"/>
</dbReference>
<name>A0A542ZHD9_9MICO</name>
<feature type="compositionally biased region" description="Low complexity" evidence="1">
    <location>
        <begin position="210"/>
        <end position="221"/>
    </location>
</feature>
<evidence type="ECO:0000313" key="2">
    <source>
        <dbReference type="EMBL" id="TQL59716.1"/>
    </source>
</evidence>
<feature type="region of interest" description="Disordered" evidence="1">
    <location>
        <begin position="410"/>
        <end position="495"/>
    </location>
</feature>
<organism evidence="2 3">
    <name type="scientific">Oryzihumus leptocrescens</name>
    <dbReference type="NCBI Taxonomy" id="297536"/>
    <lineage>
        <taxon>Bacteria</taxon>
        <taxon>Bacillati</taxon>
        <taxon>Actinomycetota</taxon>
        <taxon>Actinomycetes</taxon>
        <taxon>Micrococcales</taxon>
        <taxon>Intrasporangiaceae</taxon>
        <taxon>Oryzihumus</taxon>
    </lineage>
</organism>
<protein>
    <submittedName>
        <fullName evidence="2">Type VII secretion system (Wss) protein ESAT-6</fullName>
    </submittedName>
</protein>
<dbReference type="AlphaFoldDB" id="A0A542ZHD9"/>
<feature type="region of interest" description="Disordered" evidence="1">
    <location>
        <begin position="194"/>
        <end position="232"/>
    </location>
</feature>
<feature type="compositionally biased region" description="Basic and acidic residues" evidence="1">
    <location>
        <begin position="465"/>
        <end position="476"/>
    </location>
</feature>
<dbReference type="RefSeq" id="WP_141787700.1">
    <property type="nucleotide sequence ID" value="NZ_BAAAKX010000004.1"/>
</dbReference>
<feature type="compositionally biased region" description="Gly residues" evidence="1">
    <location>
        <begin position="446"/>
        <end position="464"/>
    </location>
</feature>
<keyword evidence="3" id="KW-1185">Reference proteome</keyword>
<comment type="caution">
    <text evidence="2">The sequence shown here is derived from an EMBL/GenBank/DDBJ whole genome shotgun (WGS) entry which is preliminary data.</text>
</comment>
<accession>A0A542ZHD9</accession>
<feature type="compositionally biased region" description="Polar residues" evidence="1">
    <location>
        <begin position="222"/>
        <end position="232"/>
    </location>
</feature>
<feature type="compositionally biased region" description="Low complexity" evidence="1">
    <location>
        <begin position="424"/>
        <end position="445"/>
    </location>
</feature>
<dbReference type="InterPro" id="IPR036689">
    <property type="entry name" value="ESAT-6-like_sf"/>
</dbReference>